<dbReference type="Proteomes" id="UP001652628">
    <property type="component" value="Chromosome 2L"/>
</dbReference>
<dbReference type="GeneID" id="108015347"/>
<reference evidence="2" key="1">
    <citation type="submission" date="2025-05" db="UniProtKB">
        <authorList>
            <consortium name="RefSeq"/>
        </authorList>
    </citation>
    <scope>NUCLEOTIDE SEQUENCE [LARGE SCALE GENOMIC DNA]</scope>
</reference>
<organism evidence="2 3">
    <name type="scientific">Drosophila suzukii</name>
    <name type="common">Spotted-wing drosophila fruit fly</name>
    <dbReference type="NCBI Taxonomy" id="28584"/>
    <lineage>
        <taxon>Eukaryota</taxon>
        <taxon>Metazoa</taxon>
        <taxon>Ecdysozoa</taxon>
        <taxon>Arthropoda</taxon>
        <taxon>Hexapoda</taxon>
        <taxon>Insecta</taxon>
        <taxon>Pterygota</taxon>
        <taxon>Neoptera</taxon>
        <taxon>Endopterygota</taxon>
        <taxon>Diptera</taxon>
        <taxon>Brachycera</taxon>
        <taxon>Muscomorpha</taxon>
        <taxon>Ephydroidea</taxon>
        <taxon>Drosophilidae</taxon>
        <taxon>Drosophila</taxon>
        <taxon>Sophophora</taxon>
    </lineage>
</organism>
<proteinExistence type="predicted"/>
<evidence type="ECO:0000256" key="1">
    <source>
        <dbReference type="SAM" id="MobiDB-lite"/>
    </source>
</evidence>
<name>A0AB39ZK91_DROSZ</name>
<gene>
    <name evidence="3" type="primary">LOC108015347</name>
</gene>
<accession>A0AB39ZK91</accession>
<evidence type="ECO:0000313" key="2">
    <source>
        <dbReference type="Proteomes" id="UP001652628"/>
    </source>
</evidence>
<sequence length="247" mass="27450">MSEEELRVSKKAGRKAKDLSPACMEDLVNQVFDKSKQLSMSVKQQRKLVQEYLNAKIEDSDESDGEYDNDSDYDSYSDSGDDNFSDYEEETYSDSDEETEETSDELESGSSEDEDGSPEMPGTKEQECSKNLDRKVSKDEPKSYEPVSYVGSPKSSSQPGSGIQRRMTMAGGSVASPILKSVPFTKASQNQKTPKSEETKSLPISLNKVKILPSLQKEEPTRKASTKAFSFFKGINKPIIKLSDPRS</sequence>
<feature type="compositionally biased region" description="Basic and acidic residues" evidence="1">
    <location>
        <begin position="122"/>
        <end position="143"/>
    </location>
</feature>
<feature type="compositionally biased region" description="Low complexity" evidence="1">
    <location>
        <begin position="151"/>
        <end position="162"/>
    </location>
</feature>
<dbReference type="RefSeq" id="XP_016937249.3">
    <property type="nucleotide sequence ID" value="XM_017081760.4"/>
</dbReference>
<reference evidence="3" key="2">
    <citation type="submission" date="2025-08" db="UniProtKB">
        <authorList>
            <consortium name="RefSeq"/>
        </authorList>
    </citation>
    <scope>IDENTIFICATION</scope>
</reference>
<feature type="compositionally biased region" description="Acidic residues" evidence="1">
    <location>
        <begin position="59"/>
        <end position="117"/>
    </location>
</feature>
<dbReference type="AlphaFoldDB" id="A0AB39ZK91"/>
<feature type="region of interest" description="Disordered" evidence="1">
    <location>
        <begin position="1"/>
        <end position="23"/>
    </location>
</feature>
<protein>
    <submittedName>
        <fullName evidence="3">Bifunctional lysine-specific demethylase and histidyl-hydroxylase NO66</fullName>
    </submittedName>
</protein>
<evidence type="ECO:0000313" key="3">
    <source>
        <dbReference type="RefSeq" id="XP_016937249.3"/>
    </source>
</evidence>
<keyword evidence="2" id="KW-1185">Reference proteome</keyword>
<feature type="region of interest" description="Disordered" evidence="1">
    <location>
        <begin position="55"/>
        <end position="201"/>
    </location>
</feature>